<feature type="compositionally biased region" description="Polar residues" evidence="3">
    <location>
        <begin position="123"/>
        <end position="135"/>
    </location>
</feature>
<evidence type="ECO:0000256" key="2">
    <source>
        <dbReference type="ARBA" id="ARBA00023163"/>
    </source>
</evidence>
<dbReference type="RefSeq" id="WP_168519885.1">
    <property type="nucleotide sequence ID" value="NZ_JAAXLS010000028.1"/>
</dbReference>
<accession>A0ABX1JAZ4</accession>
<dbReference type="InterPro" id="IPR041916">
    <property type="entry name" value="Anti_sigma_zinc_sf"/>
</dbReference>
<sequence length="238" mass="24702">MGVTHTDVAAYVLGVLDEAERALFEAHLSDCPHCQLDLLEMYEIPEILAEVGKYWPDPPIPQPRALDGLLDEVAARRNRKRRIGWLVAAAALLLIVAGPVLALAFHSAGDPAQAAPPALASVQPPQSAPATTGSASLFAGGQASSAMQAQVIVQTTSWGSQVDLILSGMSGPRQCALVAVPWAGPDQTVTTWTVPGAAPAADAAHPLRISGGTALASADIARFEIRDETGAVLATIPR</sequence>
<feature type="domain" description="Putative zinc-finger" evidence="5">
    <location>
        <begin position="8"/>
        <end position="35"/>
    </location>
</feature>
<reference evidence="6 7" key="1">
    <citation type="submission" date="2020-04" db="EMBL/GenBank/DDBJ databases">
        <title>Novel species.</title>
        <authorList>
            <person name="Teo W.F.A."/>
            <person name="Lipun K."/>
            <person name="Srisuk N."/>
            <person name="Duangmal K."/>
        </authorList>
    </citation>
    <scope>NUCLEOTIDE SEQUENCE [LARGE SCALE GENOMIC DNA]</scope>
    <source>
        <strain evidence="6 7">K13G38</strain>
    </source>
</reference>
<evidence type="ECO:0000256" key="3">
    <source>
        <dbReference type="SAM" id="MobiDB-lite"/>
    </source>
</evidence>
<evidence type="ECO:0000256" key="1">
    <source>
        <dbReference type="ARBA" id="ARBA00023015"/>
    </source>
</evidence>
<keyword evidence="4" id="KW-0472">Membrane</keyword>
<proteinExistence type="predicted"/>
<feature type="transmembrane region" description="Helical" evidence="4">
    <location>
        <begin position="83"/>
        <end position="105"/>
    </location>
</feature>
<gene>
    <name evidence="6" type="ORF">HFP15_28700</name>
</gene>
<dbReference type="EMBL" id="JAAXLS010000028">
    <property type="protein sequence ID" value="NKQ56858.1"/>
    <property type="molecule type" value="Genomic_DNA"/>
</dbReference>
<dbReference type="Proteomes" id="UP000715441">
    <property type="component" value="Unassembled WGS sequence"/>
</dbReference>
<comment type="caution">
    <text evidence="6">The sequence shown here is derived from an EMBL/GenBank/DDBJ whole genome shotgun (WGS) entry which is preliminary data.</text>
</comment>
<organism evidence="6 7">
    <name type="scientific">Amycolatopsis acididurans</name>
    <dbReference type="NCBI Taxonomy" id="2724524"/>
    <lineage>
        <taxon>Bacteria</taxon>
        <taxon>Bacillati</taxon>
        <taxon>Actinomycetota</taxon>
        <taxon>Actinomycetes</taxon>
        <taxon>Pseudonocardiales</taxon>
        <taxon>Pseudonocardiaceae</taxon>
        <taxon>Amycolatopsis</taxon>
    </lineage>
</organism>
<evidence type="ECO:0000259" key="5">
    <source>
        <dbReference type="Pfam" id="PF13490"/>
    </source>
</evidence>
<keyword evidence="4" id="KW-0812">Transmembrane</keyword>
<evidence type="ECO:0000313" key="6">
    <source>
        <dbReference type="EMBL" id="NKQ56858.1"/>
    </source>
</evidence>
<dbReference type="Pfam" id="PF13490">
    <property type="entry name" value="zf-HC2"/>
    <property type="match status" value="1"/>
</dbReference>
<feature type="region of interest" description="Disordered" evidence="3">
    <location>
        <begin position="114"/>
        <end position="135"/>
    </location>
</feature>
<dbReference type="InterPro" id="IPR027383">
    <property type="entry name" value="Znf_put"/>
</dbReference>
<keyword evidence="1" id="KW-0805">Transcription regulation</keyword>
<dbReference type="Gene3D" id="1.10.10.1320">
    <property type="entry name" value="Anti-sigma factor, zinc-finger domain"/>
    <property type="match status" value="1"/>
</dbReference>
<keyword evidence="7" id="KW-1185">Reference proteome</keyword>
<keyword evidence="4" id="KW-1133">Transmembrane helix</keyword>
<evidence type="ECO:0000313" key="7">
    <source>
        <dbReference type="Proteomes" id="UP000715441"/>
    </source>
</evidence>
<keyword evidence="2" id="KW-0804">Transcription</keyword>
<protein>
    <submittedName>
        <fullName evidence="6">Zf-HC2 domain-containing protein</fullName>
    </submittedName>
</protein>
<evidence type="ECO:0000256" key="4">
    <source>
        <dbReference type="SAM" id="Phobius"/>
    </source>
</evidence>
<name>A0ABX1JAZ4_9PSEU</name>